<accession>A0ABS0AWZ8</accession>
<protein>
    <recommendedName>
        <fullName evidence="3">DNA-directed DNA polymerase</fullName>
    </recommendedName>
</protein>
<dbReference type="Gene3D" id="3.40.50.300">
    <property type="entry name" value="P-loop containing nucleotide triphosphate hydrolases"/>
    <property type="match status" value="1"/>
</dbReference>
<proteinExistence type="predicted"/>
<dbReference type="Proteomes" id="UP001194714">
    <property type="component" value="Unassembled WGS sequence"/>
</dbReference>
<evidence type="ECO:0000313" key="2">
    <source>
        <dbReference type="Proteomes" id="UP001194714"/>
    </source>
</evidence>
<reference evidence="1 2" key="1">
    <citation type="submission" date="2020-01" db="EMBL/GenBank/DDBJ databases">
        <title>Draft genome sequence of Cand. Neptunochlamydia vexilliferae K9.</title>
        <authorList>
            <person name="Schulz F."/>
            <person name="Koestlbacher S."/>
            <person name="Wascher F."/>
            <person name="Pizzetti I."/>
            <person name="Horn M."/>
        </authorList>
    </citation>
    <scope>NUCLEOTIDE SEQUENCE [LARGE SCALE GENOMIC DNA]</scope>
    <source>
        <strain evidence="1 2">K9</strain>
    </source>
</reference>
<dbReference type="InterPro" id="IPR050238">
    <property type="entry name" value="DNA_Rep/Repair_Clamp_Loader"/>
</dbReference>
<sequence>MYQHRRAGKKGPIEAIRTLIEEANLPPFESERKVFIIHEADRMLPSSSNALLKTLEEPPSFVTIILISAHPEALLPTITSRCFQVPSDAKVATDRELSDQMFRLGMALL</sequence>
<dbReference type="PANTHER" id="PTHR11669:SF8">
    <property type="entry name" value="DNA POLYMERASE III SUBUNIT DELTA"/>
    <property type="match status" value="1"/>
</dbReference>
<name>A0ABS0AWZ8_9BACT</name>
<comment type="caution">
    <text evidence="1">The sequence shown here is derived from an EMBL/GenBank/DDBJ whole genome shotgun (WGS) entry which is preliminary data.</text>
</comment>
<evidence type="ECO:0000313" key="1">
    <source>
        <dbReference type="EMBL" id="MBF5058662.1"/>
    </source>
</evidence>
<keyword evidence="2" id="KW-1185">Reference proteome</keyword>
<dbReference type="Pfam" id="PF13177">
    <property type="entry name" value="DNA_pol3_delta2"/>
    <property type="match status" value="1"/>
</dbReference>
<dbReference type="PANTHER" id="PTHR11669">
    <property type="entry name" value="REPLICATION FACTOR C / DNA POLYMERASE III GAMMA-TAU SUBUNIT"/>
    <property type="match status" value="1"/>
</dbReference>
<dbReference type="RefSeq" id="WP_194846945.1">
    <property type="nucleotide sequence ID" value="NZ_JAAEJV010000002.1"/>
</dbReference>
<dbReference type="InterPro" id="IPR027417">
    <property type="entry name" value="P-loop_NTPase"/>
</dbReference>
<evidence type="ECO:0008006" key="3">
    <source>
        <dbReference type="Google" id="ProtNLM"/>
    </source>
</evidence>
<dbReference type="EMBL" id="JAAEJV010000002">
    <property type="protein sequence ID" value="MBF5058662.1"/>
    <property type="molecule type" value="Genomic_DNA"/>
</dbReference>
<dbReference type="SUPFAM" id="SSF52540">
    <property type="entry name" value="P-loop containing nucleoside triphosphate hydrolases"/>
    <property type="match status" value="1"/>
</dbReference>
<organism evidence="1 2">
    <name type="scientific">Candidatus Neptunichlamydia vexilliferae</name>
    <dbReference type="NCBI Taxonomy" id="1651774"/>
    <lineage>
        <taxon>Bacteria</taxon>
        <taxon>Pseudomonadati</taxon>
        <taxon>Chlamydiota</taxon>
        <taxon>Chlamydiia</taxon>
        <taxon>Parachlamydiales</taxon>
        <taxon>Simkaniaceae</taxon>
        <taxon>Candidatus Neptunichlamydia</taxon>
    </lineage>
</organism>
<gene>
    <name evidence="1" type="ORF">NEPTK9_000159</name>
</gene>